<evidence type="ECO:0000256" key="1">
    <source>
        <dbReference type="ARBA" id="ARBA00022598"/>
    </source>
</evidence>
<dbReference type="GO" id="GO:0043758">
    <property type="term" value="F:acetate-CoA ligase (ADP-forming) activity"/>
    <property type="evidence" value="ECO:0007669"/>
    <property type="project" value="InterPro"/>
</dbReference>
<dbReference type="Pfam" id="PF13549">
    <property type="entry name" value="ATP-grasp_5"/>
    <property type="match status" value="1"/>
</dbReference>
<evidence type="ECO:0000313" key="7">
    <source>
        <dbReference type="EMBL" id="NDY82059.1"/>
    </source>
</evidence>
<dbReference type="Gene3D" id="3.30.1490.20">
    <property type="entry name" value="ATP-grasp fold, A domain"/>
    <property type="match status" value="1"/>
</dbReference>
<keyword evidence="1 7" id="KW-0436">Ligase</keyword>
<dbReference type="Pfam" id="PF19045">
    <property type="entry name" value="Ligase_CoA_2"/>
    <property type="match status" value="1"/>
</dbReference>
<dbReference type="Pfam" id="PF13380">
    <property type="entry name" value="CoA_binding_2"/>
    <property type="match status" value="1"/>
</dbReference>
<dbReference type="InterPro" id="IPR016102">
    <property type="entry name" value="Succinyl-CoA_synth-like"/>
</dbReference>
<dbReference type="InterPro" id="IPR036291">
    <property type="entry name" value="NAD(P)-bd_dom_sf"/>
</dbReference>
<dbReference type="InterPro" id="IPR003781">
    <property type="entry name" value="CoA-bd"/>
</dbReference>
<keyword evidence="2 5" id="KW-0547">Nucleotide-binding</keyword>
<accession>A0A6B2QY59</accession>
<evidence type="ECO:0000256" key="5">
    <source>
        <dbReference type="PROSITE-ProRule" id="PRU00409"/>
    </source>
</evidence>
<dbReference type="InterPro" id="IPR032875">
    <property type="entry name" value="Succ_CoA_lig_flav_dom"/>
</dbReference>
<dbReference type="SUPFAM" id="SSF56059">
    <property type="entry name" value="Glutathione synthetase ATP-binding domain-like"/>
    <property type="match status" value="1"/>
</dbReference>
<feature type="domain" description="ATP-grasp" evidence="6">
    <location>
        <begin position="482"/>
        <end position="518"/>
    </location>
</feature>
<dbReference type="FunFam" id="3.30.1490.20:FF:000020">
    <property type="entry name" value="Protein lysine acetyltransferase"/>
    <property type="match status" value="1"/>
</dbReference>
<dbReference type="InterPro" id="IPR043938">
    <property type="entry name" value="Ligase_CoA_dom"/>
</dbReference>
<evidence type="ECO:0000259" key="6">
    <source>
        <dbReference type="PROSITE" id="PS50975"/>
    </source>
</evidence>
<comment type="similarity">
    <text evidence="4">In the N-terminal section; belongs to the acetate CoA ligase alpha subunit family.</text>
</comment>
<evidence type="ECO:0000256" key="2">
    <source>
        <dbReference type="ARBA" id="ARBA00022741"/>
    </source>
</evidence>
<name>A0A6B2QY59_9BURK</name>
<proteinExistence type="inferred from homology"/>
<dbReference type="GO" id="GO:0046872">
    <property type="term" value="F:metal ion binding"/>
    <property type="evidence" value="ECO:0007669"/>
    <property type="project" value="InterPro"/>
</dbReference>
<sequence>MLDPQSIAVIGATNNPGRIGGMPLDMMSHFGFKGQVYPVNPKYSDMFGYTCYPDIESLPHTPDLAVLAIAADDVTPMLKRCHNRGIRAAIVYAAGFAEAGAKGLALQKEMEEFVSQSGMVVAGPNCMGFANLNSHAYTAFASIFKMVPPQSGPGSTAVLTQSGNVCSALFAMGRERGIQFSHFINTGNEACVEYSEYLGYMAQDPNTDCVLGYIEQLRDGSGFIRAAHQFAKQQKPLILYKAGETDKGSEAVQSHTSALAGNMDVYRSAFAQMNVIASNDFAQMVNLAYLAKFKHRKGGKRVAIVTMSGAMGAILADKCILAGLEVPNLSTEEQMALRAGIPDYGMVSNPIDVTGNLVNTPEFARSALTTLATSPNVDVLVVTAPGYLLDRMSEYLIEIAAKTDRLIVAVDTGKATCRDKLTASGVAVFDDVGRSIQALGPFCQWLERRDAALKWFDLNEQATLSTHSKGRIDKKLNEHETRKLLSKFGLPPINELTATGPEEAIKAADTIGYPVVVKILSADVPHKTELNAIKLGLDSALAVSEATSDILSRVTRAKPDAQIDGVLVQPMKKGVAELIIGITTDQVFGPVMTVGLGGVLTEIYRDVSHRILPVDEDIAHQMLQELKAYPLLDGYRGRPLADKGAVMQTMQAVSESFNAFLNIRELEINPLLVHESGHGASAIDALIVIE</sequence>
<dbReference type="SUPFAM" id="SSF52210">
    <property type="entry name" value="Succinyl-CoA synthetase domains"/>
    <property type="match status" value="2"/>
</dbReference>
<dbReference type="Pfam" id="PF13607">
    <property type="entry name" value="Succ_CoA_lig"/>
    <property type="match status" value="1"/>
</dbReference>
<dbReference type="Gene3D" id="3.40.50.720">
    <property type="entry name" value="NAD(P)-binding Rossmann-like Domain"/>
    <property type="match status" value="1"/>
</dbReference>
<dbReference type="PANTHER" id="PTHR43334">
    <property type="entry name" value="ACETATE--COA LIGASE [ADP-FORMING]"/>
    <property type="match status" value="1"/>
</dbReference>
<dbReference type="GO" id="GO:0005524">
    <property type="term" value="F:ATP binding"/>
    <property type="evidence" value="ECO:0007669"/>
    <property type="project" value="UniProtKB-UniRule"/>
</dbReference>
<dbReference type="InterPro" id="IPR051538">
    <property type="entry name" value="Acyl-CoA_Synth/Transferase"/>
</dbReference>
<dbReference type="EMBL" id="JAAGRN010000001">
    <property type="protein sequence ID" value="NDY82059.1"/>
    <property type="molecule type" value="Genomic_DNA"/>
</dbReference>
<dbReference type="SMART" id="SM00881">
    <property type="entry name" value="CoA_binding"/>
    <property type="match status" value="1"/>
</dbReference>
<protein>
    <submittedName>
        <fullName evidence="7">Acetate--CoA ligase family protein</fullName>
    </submittedName>
</protein>
<organism evidence="7">
    <name type="scientific">Sheuella amnicola</name>
    <dbReference type="NCBI Taxonomy" id="2707330"/>
    <lineage>
        <taxon>Bacteria</taxon>
        <taxon>Pseudomonadati</taxon>
        <taxon>Pseudomonadota</taxon>
        <taxon>Betaproteobacteria</taxon>
        <taxon>Burkholderiales</taxon>
        <taxon>Alcaligenaceae</taxon>
        <taxon>Sheuella</taxon>
    </lineage>
</organism>
<gene>
    <name evidence="7" type="ORF">G3I67_02335</name>
</gene>
<evidence type="ECO:0000256" key="3">
    <source>
        <dbReference type="ARBA" id="ARBA00022840"/>
    </source>
</evidence>
<dbReference type="SUPFAM" id="SSF51735">
    <property type="entry name" value="NAD(P)-binding Rossmann-fold domains"/>
    <property type="match status" value="1"/>
</dbReference>
<dbReference type="AlphaFoldDB" id="A0A6B2QY59"/>
<keyword evidence="3 5" id="KW-0067">ATP-binding</keyword>
<reference evidence="7" key="1">
    <citation type="submission" date="2020-02" db="EMBL/GenBank/DDBJ databases">
        <authorList>
            <person name="Chen W.-M."/>
        </authorList>
    </citation>
    <scope>NUCLEOTIDE SEQUENCE</scope>
    <source>
        <strain evidence="7">NBD-18</strain>
    </source>
</reference>
<dbReference type="InterPro" id="IPR013815">
    <property type="entry name" value="ATP_grasp_subdomain_1"/>
</dbReference>
<dbReference type="PANTHER" id="PTHR43334:SF1">
    <property type="entry name" value="3-HYDROXYPROPIONATE--COA LIGASE [ADP-FORMING]"/>
    <property type="match status" value="1"/>
</dbReference>
<evidence type="ECO:0000256" key="4">
    <source>
        <dbReference type="ARBA" id="ARBA00060888"/>
    </source>
</evidence>
<dbReference type="PROSITE" id="PS50975">
    <property type="entry name" value="ATP_GRASP"/>
    <property type="match status" value="1"/>
</dbReference>
<comment type="caution">
    <text evidence="7">The sequence shown here is derived from an EMBL/GenBank/DDBJ whole genome shotgun (WGS) entry which is preliminary data.</text>
</comment>
<dbReference type="Gene3D" id="3.30.470.20">
    <property type="entry name" value="ATP-grasp fold, B domain"/>
    <property type="match status" value="1"/>
</dbReference>
<dbReference type="InterPro" id="IPR011761">
    <property type="entry name" value="ATP-grasp"/>
</dbReference>
<dbReference type="Gene3D" id="3.40.50.261">
    <property type="entry name" value="Succinyl-CoA synthetase domains"/>
    <property type="match status" value="2"/>
</dbReference>